<protein>
    <submittedName>
        <fullName evidence="1">Uncharacterized protein</fullName>
    </submittedName>
</protein>
<dbReference type="KEGG" id="dmm:dnm_030760"/>
<dbReference type="EMBL" id="CP061800">
    <property type="protein sequence ID" value="QTA87049.1"/>
    <property type="molecule type" value="Genomic_DNA"/>
</dbReference>
<reference evidence="1" key="1">
    <citation type="journal article" date="2021" name="Microb. Physiol.">
        <title>Proteogenomic Insights into the Physiology of Marine, Sulfate-Reducing, Filamentous Desulfonema limicola and Desulfonema magnum.</title>
        <authorList>
            <person name="Schnaars V."/>
            <person name="Wohlbrand L."/>
            <person name="Scheve S."/>
            <person name="Hinrichs C."/>
            <person name="Reinhardt R."/>
            <person name="Rabus R."/>
        </authorList>
    </citation>
    <scope>NUCLEOTIDE SEQUENCE</scope>
    <source>
        <strain evidence="1">4be13</strain>
    </source>
</reference>
<proteinExistence type="predicted"/>
<evidence type="ECO:0000313" key="1">
    <source>
        <dbReference type="EMBL" id="QTA87049.1"/>
    </source>
</evidence>
<name>A0A975BJX7_9BACT</name>
<gene>
    <name evidence="1" type="ORF">dnm_030760</name>
</gene>
<evidence type="ECO:0000313" key="2">
    <source>
        <dbReference type="Proteomes" id="UP000663722"/>
    </source>
</evidence>
<dbReference type="Proteomes" id="UP000663722">
    <property type="component" value="Chromosome"/>
</dbReference>
<organism evidence="1 2">
    <name type="scientific">Desulfonema magnum</name>
    <dbReference type="NCBI Taxonomy" id="45655"/>
    <lineage>
        <taxon>Bacteria</taxon>
        <taxon>Pseudomonadati</taxon>
        <taxon>Thermodesulfobacteriota</taxon>
        <taxon>Desulfobacteria</taxon>
        <taxon>Desulfobacterales</taxon>
        <taxon>Desulfococcaceae</taxon>
        <taxon>Desulfonema</taxon>
    </lineage>
</organism>
<dbReference type="AlphaFoldDB" id="A0A975BJX7"/>
<accession>A0A975BJX7</accession>
<sequence length="129" mass="14128">MSERHHSGKKAGFLPLADIKNLWLGTYFFSASGGETRLFPLSETHHSEKKSRVSFPCEYRKAATNMPPLQGLAGGPQICCYKYAALTGLDRPSPKSVIIRIFLSNPAGQPVIPAFAGMTDFPNQSDQKT</sequence>
<keyword evidence="2" id="KW-1185">Reference proteome</keyword>